<dbReference type="AlphaFoldDB" id="A0AAV7W976"/>
<keyword evidence="3" id="KW-1185">Reference proteome</keyword>
<dbReference type="Proteomes" id="UP001066276">
    <property type="component" value="Chromosome 1_2"/>
</dbReference>
<accession>A0AAV7W976</accession>
<evidence type="ECO:0000313" key="3">
    <source>
        <dbReference type="Proteomes" id="UP001066276"/>
    </source>
</evidence>
<feature type="region of interest" description="Disordered" evidence="1">
    <location>
        <begin position="112"/>
        <end position="136"/>
    </location>
</feature>
<evidence type="ECO:0000256" key="1">
    <source>
        <dbReference type="SAM" id="MobiDB-lite"/>
    </source>
</evidence>
<dbReference type="EMBL" id="JANPWB010000002">
    <property type="protein sequence ID" value="KAJ1210575.1"/>
    <property type="molecule type" value="Genomic_DNA"/>
</dbReference>
<comment type="caution">
    <text evidence="2">The sequence shown here is derived from an EMBL/GenBank/DDBJ whole genome shotgun (WGS) entry which is preliminary data.</text>
</comment>
<organism evidence="2 3">
    <name type="scientific">Pleurodeles waltl</name>
    <name type="common">Iberian ribbed newt</name>
    <dbReference type="NCBI Taxonomy" id="8319"/>
    <lineage>
        <taxon>Eukaryota</taxon>
        <taxon>Metazoa</taxon>
        <taxon>Chordata</taxon>
        <taxon>Craniata</taxon>
        <taxon>Vertebrata</taxon>
        <taxon>Euteleostomi</taxon>
        <taxon>Amphibia</taxon>
        <taxon>Batrachia</taxon>
        <taxon>Caudata</taxon>
        <taxon>Salamandroidea</taxon>
        <taxon>Salamandridae</taxon>
        <taxon>Pleurodelinae</taxon>
        <taxon>Pleurodeles</taxon>
    </lineage>
</organism>
<proteinExistence type="predicted"/>
<gene>
    <name evidence="2" type="ORF">NDU88_005937</name>
</gene>
<evidence type="ECO:0000313" key="2">
    <source>
        <dbReference type="EMBL" id="KAJ1210575.1"/>
    </source>
</evidence>
<name>A0AAV7W976_PLEWA</name>
<sequence length="136" mass="14898">MPLRETEGLPASPDEEGKPEFAGHALCCEWDCCERRLRPVVALDEPRPAGAWHSCTAVDGMAQAKENHVQISRMDDKLREYLDIWAGLLKSFQGIEKAAWGLEAGVQTGKESIQGAQGEEEVNEEVGVSGTFELEA</sequence>
<protein>
    <submittedName>
        <fullName evidence="2">Uncharacterized protein</fullName>
    </submittedName>
</protein>
<reference evidence="2" key="1">
    <citation type="journal article" date="2022" name="bioRxiv">
        <title>Sequencing and chromosome-scale assembly of the giantPleurodeles waltlgenome.</title>
        <authorList>
            <person name="Brown T."/>
            <person name="Elewa A."/>
            <person name="Iarovenko S."/>
            <person name="Subramanian E."/>
            <person name="Araus A.J."/>
            <person name="Petzold A."/>
            <person name="Susuki M."/>
            <person name="Suzuki K.-i.T."/>
            <person name="Hayashi T."/>
            <person name="Toyoda A."/>
            <person name="Oliveira C."/>
            <person name="Osipova E."/>
            <person name="Leigh N.D."/>
            <person name="Simon A."/>
            <person name="Yun M.H."/>
        </authorList>
    </citation>
    <scope>NUCLEOTIDE SEQUENCE</scope>
    <source>
        <strain evidence="2">20211129_DDA</strain>
        <tissue evidence="2">Liver</tissue>
    </source>
</reference>